<gene>
    <name evidence="1" type="ORF">CMC5_024610</name>
</gene>
<evidence type="ECO:0000313" key="1">
    <source>
        <dbReference type="EMBL" id="AKT38316.1"/>
    </source>
</evidence>
<dbReference type="KEGG" id="ccro:CMC5_024610"/>
<accession>A0A0K1EBQ1</accession>
<dbReference type="Proteomes" id="UP000067626">
    <property type="component" value="Chromosome"/>
</dbReference>
<organism evidence="1 2">
    <name type="scientific">Chondromyces crocatus</name>
    <dbReference type="NCBI Taxonomy" id="52"/>
    <lineage>
        <taxon>Bacteria</taxon>
        <taxon>Pseudomonadati</taxon>
        <taxon>Myxococcota</taxon>
        <taxon>Polyangia</taxon>
        <taxon>Polyangiales</taxon>
        <taxon>Polyangiaceae</taxon>
        <taxon>Chondromyces</taxon>
    </lineage>
</organism>
<keyword evidence="2" id="KW-1185">Reference proteome</keyword>
<dbReference type="AlphaFoldDB" id="A0A0K1EBQ1"/>
<dbReference type="EMBL" id="CP012159">
    <property type="protein sequence ID" value="AKT38316.1"/>
    <property type="molecule type" value="Genomic_DNA"/>
</dbReference>
<name>A0A0K1EBQ1_CHOCO</name>
<sequence length="414" mass="45201">MKKIFALFICSSTVATLSVGITQPANRCDTILAEGIFGSTTYLSSSAAQEAYRKWQCATEIRDFRSAKQLGLSSKAIIYGIPASSSFNYDTSLRDKYKKDNCSDDERSVDAQHAYMQVRKYAQTTIIDAWSDCMRGNHNGLRVKSDDVSKIIKIEISYSLHHSQDKAPLLKAIKEINAQCISINNFNLPVLVPLGNGSLIYHCTRGNICDDSSVSIATSTETKIINIARLHGGDGQPCCEGQCKPGLSCSGERCSQCGSTNETCCSDNHCKQGNTCISSICLPCDTNGPTWYQDLDKDGYGDSAISKKSCTQPSGYVSLGGDCDDTDKTVNPGQTAWFSTPRSNGSYDYNCDGHSTQRWSNQGKCINRCRNADEGWVDGPIPGCGRKGTWLVDCDRGCGILKKEEKDVKAQECH</sequence>
<proteinExistence type="predicted"/>
<protein>
    <submittedName>
        <fullName evidence="1">Uncharacterized protein</fullName>
    </submittedName>
</protein>
<dbReference type="STRING" id="52.CMC5_024610"/>
<reference evidence="1 2" key="1">
    <citation type="submission" date="2015-07" db="EMBL/GenBank/DDBJ databases">
        <title>Genome analysis of myxobacterium Chondromyces crocatus Cm c5 reveals a high potential for natural compound synthesis and the genetic basis for the loss of fruiting body formation.</title>
        <authorList>
            <person name="Zaburannyi N."/>
            <person name="Bunk B."/>
            <person name="Maier J."/>
            <person name="Overmann J."/>
            <person name="Mueller R."/>
        </authorList>
    </citation>
    <scope>NUCLEOTIDE SEQUENCE [LARGE SCALE GENOMIC DNA]</scope>
    <source>
        <strain evidence="1 2">Cm c5</strain>
    </source>
</reference>
<evidence type="ECO:0000313" key="2">
    <source>
        <dbReference type="Proteomes" id="UP000067626"/>
    </source>
</evidence>